<evidence type="ECO:0000259" key="4">
    <source>
        <dbReference type="Pfam" id="PF10106"/>
    </source>
</evidence>
<sequence length="928" mass="103587">MDAHPASIRTSIPPTAEAFRQWVAEPQHRRFMRLRFPHGDGPDAPLLVQRLDAEESLSRDFSFVVELLTDDAHLPLKSMMGKLLVIELVREDGHLRYFSGYVFAFSRQRADGAVVVYEAQLGPWFRLLSWRRDHHLFHDKTLHQQTADIFADYPQHARWQWQVSSGDATMTDAFQYGESDHNYLSRRWEAAGWHYWYEHDASGHTLIVGSDSCQQAAIDGEHSVRFHANGGSAEDDAIDRWSPQREMAASSVVLGSFDFKSPTPRWMEVPTLNRQGVAPSIEHYLYTGHHGYRDRDDGDAQSRLRIEEIEARARQVEGQGNCRAMMPGRWFRLVGHVECPRFGGPSSRGRDEFLILSVRHRIHNNYFPLAAQDAVPPYRNEFRCMRRQIPWRPGPGYNSHVPVARGAQTATVVGVPGQPALWTDEYARVRVQFHWDREGRHDIGSSAWIRVASPWAGAQLGALALPRVGAEVLVQWLDGNPDRPVIVGSLYNADHLPPWALPAQRALTGLRSRELTDDGGNRALGRSNHLILDDTAGRLQAQFRSDQYHSQLSLGQLCRIDDQQGRQEARGQGWELRTDAWGVLRAGRGMLVTTEARPRARRHAKDLGETLARLVRARQEQQALARLAQQASAQEAGAQQAQVATAVHAQNQALRGNEGPDEEEAFPELATPLLVLASPAGIAASSGQDMHLASTADTALTAGRHLALSAGGGFFASVRESLRLFVQKAGLRLVAAAGDIDLRALSDGIHLLAKLKITQSADEIVLSAHQRILLNGGGSYVRLDAQGIELGTRGQFQVRASVKHFEGGNAMPVPQVEGAGMAVFDERFRLVDELKRPLKNVRYRARSSSGKTWEGRSDVQGWTPYFSTDRPENLEIEILHEVEEESNDAAVDAEKETEEKEAEPQGSQERRDDESDGGVWRRGDRTQG</sequence>
<comment type="similarity">
    <text evidence="1">Belongs to the VgrG protein family.</text>
</comment>
<dbReference type="Pfam" id="PF04717">
    <property type="entry name" value="Phage_base_V"/>
    <property type="match status" value="1"/>
</dbReference>
<evidence type="ECO:0000259" key="3">
    <source>
        <dbReference type="Pfam" id="PF04717"/>
    </source>
</evidence>
<feature type="compositionally biased region" description="Basic and acidic residues" evidence="2">
    <location>
        <begin position="908"/>
        <end position="928"/>
    </location>
</feature>
<dbReference type="InterPro" id="IPR006531">
    <property type="entry name" value="Gp5/Vgr_OB"/>
</dbReference>
<dbReference type="Gene3D" id="4.10.220.110">
    <property type="match status" value="1"/>
</dbReference>
<accession>A0AAE4K5G7</accession>
<dbReference type="RefSeq" id="WP_310837865.1">
    <property type="nucleotide sequence ID" value="NZ_JAVLSM010000009.1"/>
</dbReference>
<evidence type="ECO:0000256" key="2">
    <source>
        <dbReference type="SAM" id="MobiDB-lite"/>
    </source>
</evidence>
<dbReference type="Pfam" id="PF13296">
    <property type="entry name" value="T6SS_Vgr"/>
    <property type="match status" value="1"/>
</dbReference>
<dbReference type="AlphaFoldDB" id="A0AAE4K5G7"/>
<protein>
    <submittedName>
        <fullName evidence="6">Type VI secretion system Vgr family protein</fullName>
    </submittedName>
</protein>
<dbReference type="InterPro" id="IPR018769">
    <property type="entry name" value="VgrG2_DUF2345"/>
</dbReference>
<feature type="region of interest" description="Disordered" evidence="2">
    <location>
        <begin position="881"/>
        <end position="928"/>
    </location>
</feature>
<dbReference type="SUPFAM" id="SSF69255">
    <property type="entry name" value="gp5 N-terminal domain-like"/>
    <property type="match status" value="1"/>
</dbReference>
<feature type="domain" description="DUF2345" evidence="4">
    <location>
        <begin position="662"/>
        <end position="808"/>
    </location>
</feature>
<dbReference type="SUPFAM" id="SSF69279">
    <property type="entry name" value="Phage tail proteins"/>
    <property type="match status" value="2"/>
</dbReference>
<organism evidence="6">
    <name type="scientific">Herbaspirillum huttiense subsp. nephrolepidis</name>
    <dbReference type="NCBI Taxonomy" id="3075126"/>
    <lineage>
        <taxon>Bacteria</taxon>
        <taxon>Pseudomonadati</taxon>
        <taxon>Pseudomonadota</taxon>
        <taxon>Betaproteobacteria</taxon>
        <taxon>Burkholderiales</taxon>
        <taxon>Oxalobacteraceae</taxon>
        <taxon>Herbaspirillum</taxon>
    </lineage>
</organism>
<evidence type="ECO:0000256" key="1">
    <source>
        <dbReference type="ARBA" id="ARBA00005558"/>
    </source>
</evidence>
<dbReference type="EMBL" id="JAVRAA010000004">
    <property type="protein sequence ID" value="MDT0337046.1"/>
    <property type="molecule type" value="Genomic_DNA"/>
</dbReference>
<dbReference type="InterPro" id="IPR028244">
    <property type="entry name" value="T6SS_Rhs_Vgr_dom"/>
</dbReference>
<comment type="caution">
    <text evidence="6">The sequence shown here is derived from an EMBL/GenBank/DDBJ whole genome shotgun (WGS) entry which is preliminary data.</text>
</comment>
<dbReference type="SUPFAM" id="SSF69349">
    <property type="entry name" value="Phage fibre proteins"/>
    <property type="match status" value="1"/>
</dbReference>
<proteinExistence type="inferred from homology"/>
<dbReference type="Gene3D" id="2.30.110.50">
    <property type="match status" value="1"/>
</dbReference>
<feature type="region of interest" description="Disordered" evidence="2">
    <location>
        <begin position="846"/>
        <end position="867"/>
    </location>
</feature>
<gene>
    <name evidence="6" type="ORF">RJN63_09430</name>
</gene>
<dbReference type="Pfam" id="PF05954">
    <property type="entry name" value="Phage_GPD"/>
    <property type="match status" value="1"/>
</dbReference>
<evidence type="ECO:0000259" key="5">
    <source>
        <dbReference type="Pfam" id="PF13296"/>
    </source>
</evidence>
<dbReference type="Pfam" id="PF10106">
    <property type="entry name" value="DUF2345"/>
    <property type="match status" value="1"/>
</dbReference>
<dbReference type="NCBIfam" id="TIGR01646">
    <property type="entry name" value="vgr_GE"/>
    <property type="match status" value="1"/>
</dbReference>
<reference evidence="6" key="1">
    <citation type="submission" date="2023-02" db="EMBL/GenBank/DDBJ databases">
        <title>Description of Herbaspirillum huttiense subsp. nephrolepsisexaltata and Herbaspirillum huttiense subsp. lycopersicon.</title>
        <authorList>
            <person name="Poudel M."/>
            <person name="Sharma A."/>
            <person name="Goss E."/>
            <person name="Tapia J.H."/>
            <person name="Harmon C.M."/>
            <person name="Jones J.B."/>
        </authorList>
    </citation>
    <scope>NUCLEOTIDE SEQUENCE</scope>
    <source>
        <strain evidence="6">NC40101</strain>
    </source>
</reference>
<dbReference type="NCBIfam" id="TIGR03361">
    <property type="entry name" value="VI_Rhs_Vgr"/>
    <property type="match status" value="1"/>
</dbReference>
<evidence type="ECO:0000313" key="6">
    <source>
        <dbReference type="EMBL" id="MDT0337046.1"/>
    </source>
</evidence>
<dbReference type="InterPro" id="IPR017847">
    <property type="entry name" value="T6SS_RhsGE_Vgr_subset"/>
</dbReference>
<dbReference type="InterPro" id="IPR006533">
    <property type="entry name" value="T6SS_Vgr_RhsGE"/>
</dbReference>
<feature type="domain" description="Gp5/Type VI secretion system Vgr protein OB-fold" evidence="3">
    <location>
        <begin position="425"/>
        <end position="491"/>
    </location>
</feature>
<dbReference type="Gene3D" id="3.55.50.10">
    <property type="entry name" value="Baseplate protein-like domains"/>
    <property type="match status" value="1"/>
</dbReference>
<feature type="domain" description="Putative type VI secretion system Rhs element associated Vgr" evidence="5">
    <location>
        <begin position="525"/>
        <end position="628"/>
    </location>
</feature>
<dbReference type="Gene3D" id="2.40.50.230">
    <property type="entry name" value="Gp5 N-terminal domain"/>
    <property type="match status" value="1"/>
</dbReference>
<dbReference type="InterPro" id="IPR037026">
    <property type="entry name" value="Vgr_OB-fold_dom_sf"/>
</dbReference>
<name>A0AAE4K5G7_9BURK</name>